<evidence type="ECO:0000256" key="1">
    <source>
        <dbReference type="ARBA" id="ARBA00008857"/>
    </source>
</evidence>
<name>A0ABY5DPF0_9ACTN</name>
<evidence type="ECO:0000313" key="5">
    <source>
        <dbReference type="EMBL" id="UTI63908.1"/>
    </source>
</evidence>
<evidence type="ECO:0000256" key="3">
    <source>
        <dbReference type="ARBA" id="ARBA00023172"/>
    </source>
</evidence>
<dbReference type="InterPro" id="IPR013762">
    <property type="entry name" value="Integrase-like_cat_sf"/>
</dbReference>
<keyword evidence="6" id="KW-1185">Reference proteome</keyword>
<dbReference type="PANTHER" id="PTHR30349">
    <property type="entry name" value="PHAGE INTEGRASE-RELATED"/>
    <property type="match status" value="1"/>
</dbReference>
<accession>A0ABY5DPF0</accession>
<proteinExistence type="inferred from homology"/>
<dbReference type="InterPro" id="IPR050090">
    <property type="entry name" value="Tyrosine_recombinase_XerCD"/>
</dbReference>
<reference evidence="5 6" key="1">
    <citation type="submission" date="2022-06" db="EMBL/GenBank/DDBJ databases">
        <title>Paraconexibacter antarcticus.</title>
        <authorList>
            <person name="Kim C.S."/>
        </authorList>
    </citation>
    <scope>NUCLEOTIDE SEQUENCE [LARGE SCALE GENOMIC DNA]</scope>
    <source>
        <strain evidence="5 6">02-257</strain>
    </source>
</reference>
<gene>
    <name evidence="5" type="ORF">NBH00_21505</name>
</gene>
<dbReference type="RefSeq" id="WP_254570626.1">
    <property type="nucleotide sequence ID" value="NZ_CP098502.1"/>
</dbReference>
<dbReference type="Pfam" id="PF00589">
    <property type="entry name" value="Phage_integrase"/>
    <property type="match status" value="1"/>
</dbReference>
<dbReference type="Proteomes" id="UP001056035">
    <property type="component" value="Chromosome"/>
</dbReference>
<keyword evidence="2" id="KW-0238">DNA-binding</keyword>
<dbReference type="InterPro" id="IPR011010">
    <property type="entry name" value="DNA_brk_join_enz"/>
</dbReference>
<keyword evidence="3" id="KW-0233">DNA recombination</keyword>
<dbReference type="InterPro" id="IPR002104">
    <property type="entry name" value="Integrase_catalytic"/>
</dbReference>
<dbReference type="SUPFAM" id="SSF56349">
    <property type="entry name" value="DNA breaking-rejoining enzymes"/>
    <property type="match status" value="1"/>
</dbReference>
<evidence type="ECO:0000313" key="6">
    <source>
        <dbReference type="Proteomes" id="UP001056035"/>
    </source>
</evidence>
<dbReference type="Gene3D" id="1.10.443.10">
    <property type="entry name" value="Intergrase catalytic core"/>
    <property type="match status" value="1"/>
</dbReference>
<comment type="similarity">
    <text evidence="1">Belongs to the 'phage' integrase family.</text>
</comment>
<sequence length="249" mass="28785">MFLDDVRLHDWAPGLPANATYFKGEVPRDRQHLPRFIDEFVMGQIDNDMSLARLPDHTSRTAIVILIETGLRSVDALRLPFDPVTVDEAGAPYLMYTNHKLSREAIIPISQRLLHQIRVQQADLDERFGTPRPPFLLPGIRANVDGSRPLSWSTLQARLERWLLDCDVRDATGQPVRVTAHQFRHTLGTRMINNDVSLPAIQRMLDHDSPQMTLRYARIKDQTLRREWERYQDRITIRGEVIRLDPAGR</sequence>
<dbReference type="PROSITE" id="PS51898">
    <property type="entry name" value="TYR_RECOMBINASE"/>
    <property type="match status" value="1"/>
</dbReference>
<evidence type="ECO:0000256" key="2">
    <source>
        <dbReference type="ARBA" id="ARBA00023125"/>
    </source>
</evidence>
<evidence type="ECO:0000259" key="4">
    <source>
        <dbReference type="PROSITE" id="PS51898"/>
    </source>
</evidence>
<feature type="domain" description="Tyr recombinase" evidence="4">
    <location>
        <begin position="32"/>
        <end position="229"/>
    </location>
</feature>
<organism evidence="5 6">
    <name type="scientific">Paraconexibacter antarcticus</name>
    <dbReference type="NCBI Taxonomy" id="2949664"/>
    <lineage>
        <taxon>Bacteria</taxon>
        <taxon>Bacillati</taxon>
        <taxon>Actinomycetota</taxon>
        <taxon>Thermoleophilia</taxon>
        <taxon>Solirubrobacterales</taxon>
        <taxon>Paraconexibacteraceae</taxon>
        <taxon>Paraconexibacter</taxon>
    </lineage>
</organism>
<dbReference type="EMBL" id="CP098502">
    <property type="protein sequence ID" value="UTI63908.1"/>
    <property type="molecule type" value="Genomic_DNA"/>
</dbReference>
<dbReference type="PANTHER" id="PTHR30349:SF41">
    <property type="entry name" value="INTEGRASE_RECOMBINASE PROTEIN MJ0367-RELATED"/>
    <property type="match status" value="1"/>
</dbReference>
<protein>
    <submittedName>
        <fullName evidence="5">Site-specific integrase</fullName>
    </submittedName>
</protein>